<reference evidence="2" key="1">
    <citation type="journal article" date="2019" name="Int. J. Syst. Evol. Microbiol.">
        <title>The Global Catalogue of Microorganisms (GCM) 10K type strain sequencing project: providing services to taxonomists for standard genome sequencing and annotation.</title>
        <authorList>
            <consortium name="The Broad Institute Genomics Platform"/>
            <consortium name="The Broad Institute Genome Sequencing Center for Infectious Disease"/>
            <person name="Wu L."/>
            <person name="Ma J."/>
        </authorList>
    </citation>
    <scope>NUCLEOTIDE SEQUENCE [LARGE SCALE GENOMIC DNA]</scope>
    <source>
        <strain evidence="2">CCM 8930</strain>
    </source>
</reference>
<accession>A0ABW1SL96</accession>
<protein>
    <submittedName>
        <fullName evidence="1">Uncharacterized protein</fullName>
    </submittedName>
</protein>
<gene>
    <name evidence="1" type="ORF">ACFP1L_09185</name>
</gene>
<comment type="caution">
    <text evidence="1">The sequence shown here is derived from an EMBL/GenBank/DDBJ whole genome shotgun (WGS) entry which is preliminary data.</text>
</comment>
<sequence>MNENYFKKIVEEVTDDLESQAGIIITPKQLRSLQQTKQIRFKKDELEPYNIAGIKLYLHDTPCNSRVWNSYESMSDGSVIVAITVATQYVNLIIG</sequence>
<dbReference type="Proteomes" id="UP001596171">
    <property type="component" value="Unassembled WGS sequence"/>
</dbReference>
<keyword evidence="2" id="KW-1185">Reference proteome</keyword>
<evidence type="ECO:0000313" key="2">
    <source>
        <dbReference type="Proteomes" id="UP001596171"/>
    </source>
</evidence>
<dbReference type="EMBL" id="JBHSSE010000018">
    <property type="protein sequence ID" value="MFC6202038.1"/>
    <property type="molecule type" value="Genomic_DNA"/>
</dbReference>
<proteinExistence type="predicted"/>
<name>A0ABW1SL96_9LACO</name>
<evidence type="ECO:0000313" key="1">
    <source>
        <dbReference type="EMBL" id="MFC6202038.1"/>
    </source>
</evidence>
<organism evidence="1 2">
    <name type="scientific">Lactiplantibacillus nangangensis</name>
    <dbReference type="NCBI Taxonomy" id="2559917"/>
    <lineage>
        <taxon>Bacteria</taxon>
        <taxon>Bacillati</taxon>
        <taxon>Bacillota</taxon>
        <taxon>Bacilli</taxon>
        <taxon>Lactobacillales</taxon>
        <taxon>Lactobacillaceae</taxon>
        <taxon>Lactiplantibacillus</taxon>
    </lineage>
</organism>
<dbReference type="RefSeq" id="WP_137615560.1">
    <property type="nucleotide sequence ID" value="NZ_BJDI01000003.1"/>
</dbReference>